<dbReference type="InterPro" id="IPR013783">
    <property type="entry name" value="Ig-like_fold"/>
</dbReference>
<name>A0A3Q2CQR8_CYPVA</name>
<dbReference type="SMART" id="SM00409">
    <property type="entry name" value="IG"/>
    <property type="match status" value="2"/>
</dbReference>
<dbReference type="Gene3D" id="2.60.40.10">
    <property type="entry name" value="Immunoglobulins"/>
    <property type="match status" value="3"/>
</dbReference>
<dbReference type="GeneTree" id="ENSGT00990000203754"/>
<evidence type="ECO:0000313" key="4">
    <source>
        <dbReference type="Ensembl" id="ENSCVAP00000007853.1"/>
    </source>
</evidence>
<dbReference type="Pfam" id="PF13927">
    <property type="entry name" value="Ig_3"/>
    <property type="match status" value="1"/>
</dbReference>
<evidence type="ECO:0000259" key="3">
    <source>
        <dbReference type="PROSITE" id="PS50835"/>
    </source>
</evidence>
<sequence length="301" mass="33574">VSSGVCSTPKVRSVLTVSPSWLSPGDSVNLSCKVDPPSTGWRLYWYEALLANSVNGTVEDSFIIHGQRDTAGYACRAGRGNREDFTDYSEPEFVWSADPHPAVSLTVSPDREQHFTSESVTVNCRENSAERRVRILTAHWSNVSYCTEWGEMNAPTCNISIDWPYKALYWCELESVQFSNPVNITVENGDLLLVSTIHPVTEGASVTLSCRLRGQNTLSSVFFYHNDKLVQNDSRGELKISTVSQSDKGFYKCEHSGKASPQSWMAVKGEQIIGGVLIIFLLLVCCLRPYKGDTFSFFHLY</sequence>
<reference evidence="4" key="1">
    <citation type="submission" date="2025-08" db="UniProtKB">
        <authorList>
            <consortium name="Ensembl"/>
        </authorList>
    </citation>
    <scope>IDENTIFICATION</scope>
</reference>
<dbReference type="SUPFAM" id="SSF48726">
    <property type="entry name" value="Immunoglobulin"/>
    <property type="match status" value="2"/>
</dbReference>
<dbReference type="Proteomes" id="UP000265020">
    <property type="component" value="Unassembled WGS sequence"/>
</dbReference>
<keyword evidence="1" id="KW-0732">Signal</keyword>
<dbReference type="GO" id="GO:0006955">
    <property type="term" value="P:immune response"/>
    <property type="evidence" value="ECO:0007669"/>
    <property type="project" value="TreeGrafter"/>
</dbReference>
<reference evidence="4" key="2">
    <citation type="submission" date="2025-09" db="UniProtKB">
        <authorList>
            <consortium name="Ensembl"/>
        </authorList>
    </citation>
    <scope>IDENTIFICATION</scope>
</reference>
<dbReference type="InterPro" id="IPR003598">
    <property type="entry name" value="Ig_sub2"/>
</dbReference>
<dbReference type="SMART" id="SM00408">
    <property type="entry name" value="IGc2"/>
    <property type="match status" value="1"/>
</dbReference>
<dbReference type="InterPro" id="IPR050488">
    <property type="entry name" value="Ig_Fc_receptor"/>
</dbReference>
<dbReference type="InterPro" id="IPR036179">
    <property type="entry name" value="Ig-like_dom_sf"/>
</dbReference>
<dbReference type="PANTHER" id="PTHR11481">
    <property type="entry name" value="IMMUNOGLOBULIN FC RECEPTOR"/>
    <property type="match status" value="1"/>
</dbReference>
<dbReference type="GO" id="GO:0007166">
    <property type="term" value="P:cell surface receptor signaling pathway"/>
    <property type="evidence" value="ECO:0007669"/>
    <property type="project" value="TreeGrafter"/>
</dbReference>
<evidence type="ECO:0000256" key="2">
    <source>
        <dbReference type="ARBA" id="ARBA00023157"/>
    </source>
</evidence>
<dbReference type="PANTHER" id="PTHR11481:SF64">
    <property type="entry name" value="FC RECEPTOR-LIKE PROTEIN 4"/>
    <property type="match status" value="1"/>
</dbReference>
<dbReference type="InterPro" id="IPR007110">
    <property type="entry name" value="Ig-like_dom"/>
</dbReference>
<keyword evidence="2" id="KW-1015">Disulfide bond</keyword>
<dbReference type="GO" id="GO:0009897">
    <property type="term" value="C:external side of plasma membrane"/>
    <property type="evidence" value="ECO:0007669"/>
    <property type="project" value="TreeGrafter"/>
</dbReference>
<proteinExistence type="predicted"/>
<keyword evidence="5" id="KW-1185">Reference proteome</keyword>
<accession>A0A3Q2CQR8</accession>
<feature type="domain" description="Ig-like" evidence="3">
    <location>
        <begin position="9"/>
        <end position="86"/>
    </location>
</feature>
<dbReference type="AlphaFoldDB" id="A0A3Q2CQR8"/>
<dbReference type="OMA" id="WCELESV"/>
<dbReference type="Ensembl" id="ENSCVAT00000002595.1">
    <property type="protein sequence ID" value="ENSCVAP00000007853.1"/>
    <property type="gene ID" value="ENSCVAG00000009567.1"/>
</dbReference>
<dbReference type="GO" id="GO:0004888">
    <property type="term" value="F:transmembrane signaling receptor activity"/>
    <property type="evidence" value="ECO:0007669"/>
    <property type="project" value="TreeGrafter"/>
</dbReference>
<evidence type="ECO:0000256" key="1">
    <source>
        <dbReference type="ARBA" id="ARBA00022729"/>
    </source>
</evidence>
<protein>
    <recommendedName>
        <fullName evidence="3">Ig-like domain-containing protein</fullName>
    </recommendedName>
</protein>
<feature type="domain" description="Ig-like" evidence="3">
    <location>
        <begin position="181"/>
        <end position="253"/>
    </location>
</feature>
<dbReference type="STRING" id="28743.ENSCVAP00000007853"/>
<evidence type="ECO:0000313" key="5">
    <source>
        <dbReference type="Proteomes" id="UP000265020"/>
    </source>
</evidence>
<dbReference type="InterPro" id="IPR003599">
    <property type="entry name" value="Ig_sub"/>
</dbReference>
<organism evidence="4 5">
    <name type="scientific">Cyprinodon variegatus</name>
    <name type="common">Sheepshead minnow</name>
    <dbReference type="NCBI Taxonomy" id="28743"/>
    <lineage>
        <taxon>Eukaryota</taxon>
        <taxon>Metazoa</taxon>
        <taxon>Chordata</taxon>
        <taxon>Craniata</taxon>
        <taxon>Vertebrata</taxon>
        <taxon>Euteleostomi</taxon>
        <taxon>Actinopterygii</taxon>
        <taxon>Neopterygii</taxon>
        <taxon>Teleostei</taxon>
        <taxon>Neoteleostei</taxon>
        <taxon>Acanthomorphata</taxon>
        <taxon>Ovalentaria</taxon>
        <taxon>Atherinomorphae</taxon>
        <taxon>Cyprinodontiformes</taxon>
        <taxon>Cyprinodontidae</taxon>
        <taxon>Cyprinodon</taxon>
    </lineage>
</organism>
<dbReference type="PROSITE" id="PS50835">
    <property type="entry name" value="IG_LIKE"/>
    <property type="match status" value="2"/>
</dbReference>